<evidence type="ECO:0000313" key="1">
    <source>
        <dbReference type="EMBL" id="KAJ9084687.1"/>
    </source>
</evidence>
<protein>
    <submittedName>
        <fullName evidence="1">Uncharacterized protein</fullName>
    </submittedName>
</protein>
<keyword evidence="2" id="KW-1185">Reference proteome</keyword>
<name>A0ACC2UD60_9FUNG</name>
<gene>
    <name evidence="1" type="ORF">DSO57_1021719</name>
</gene>
<dbReference type="Proteomes" id="UP001165960">
    <property type="component" value="Unassembled WGS sequence"/>
</dbReference>
<dbReference type="EMBL" id="QTSX02000816">
    <property type="protein sequence ID" value="KAJ9084687.1"/>
    <property type="molecule type" value="Genomic_DNA"/>
</dbReference>
<comment type="caution">
    <text evidence="1">The sequence shown here is derived from an EMBL/GenBank/DDBJ whole genome shotgun (WGS) entry which is preliminary data.</text>
</comment>
<proteinExistence type="predicted"/>
<organism evidence="1 2">
    <name type="scientific">Entomophthora muscae</name>
    <dbReference type="NCBI Taxonomy" id="34485"/>
    <lineage>
        <taxon>Eukaryota</taxon>
        <taxon>Fungi</taxon>
        <taxon>Fungi incertae sedis</taxon>
        <taxon>Zoopagomycota</taxon>
        <taxon>Entomophthoromycotina</taxon>
        <taxon>Entomophthoromycetes</taxon>
        <taxon>Entomophthorales</taxon>
        <taxon>Entomophthoraceae</taxon>
        <taxon>Entomophthora</taxon>
    </lineage>
</organism>
<reference evidence="1" key="1">
    <citation type="submission" date="2022-04" db="EMBL/GenBank/DDBJ databases">
        <title>Genome of the entomopathogenic fungus Entomophthora muscae.</title>
        <authorList>
            <person name="Elya C."/>
            <person name="Lovett B.R."/>
            <person name="Lee E."/>
            <person name="Macias A.M."/>
            <person name="Hajek A.E."/>
            <person name="De Bivort B.L."/>
            <person name="Kasson M.T."/>
            <person name="De Fine Licht H.H."/>
            <person name="Stajich J.E."/>
        </authorList>
    </citation>
    <scope>NUCLEOTIDE SEQUENCE</scope>
    <source>
        <strain evidence="1">Berkeley</strain>
    </source>
</reference>
<evidence type="ECO:0000313" key="2">
    <source>
        <dbReference type="Proteomes" id="UP001165960"/>
    </source>
</evidence>
<accession>A0ACC2UD60</accession>
<sequence length="77" mass="8208">MASYYPVISVTATPSILGPPLIKFDASANPEAHVKDLNNCIIDIQAIAYSNAYKVKALELIPSNAARAPLPEGNLQN</sequence>